<dbReference type="SUPFAM" id="SSF50129">
    <property type="entry name" value="GroES-like"/>
    <property type="match status" value="1"/>
</dbReference>
<keyword evidence="5" id="KW-1185">Reference proteome</keyword>
<sequence>MRAVVRERYGDPAVLRVVERDLAAPAGDEVHVRVAAAGVAMGDWHMVAGLPSVLRLVTGLRAPREHGVGLDLAGTVEAVGPDVTGLRPGDRVLGCGRSAFAETAVTRAGRVAVLPDHVAFPVAAAVPTSGTTALHALRTGRVGAGSRVLVLGAGGGVGSLATRLAVLAGAEVTAATARADLAAALAGFGAAVVDRGAGAAALGSGYDAVLVTGGLTPLADLRALVGLRGTLVLVGAEGGGRVLGGLTRQLAAAARDPWTRQRLRSVVSRENPADLARLRDLLASGDLAPVLDRTFPLDEAGAAIDRLASGAARGKVVLTVGGRAGDGDGPGVS</sequence>
<dbReference type="Gene3D" id="3.90.180.10">
    <property type="entry name" value="Medium-chain alcohol dehydrogenases, catalytic domain"/>
    <property type="match status" value="1"/>
</dbReference>
<dbReference type="Pfam" id="PF13602">
    <property type="entry name" value="ADH_zinc_N_2"/>
    <property type="match status" value="1"/>
</dbReference>
<dbReference type="PANTHER" id="PTHR48106">
    <property type="entry name" value="QUINONE OXIDOREDUCTASE PIG3-RELATED"/>
    <property type="match status" value="1"/>
</dbReference>
<dbReference type="InterPro" id="IPR013154">
    <property type="entry name" value="ADH-like_N"/>
</dbReference>
<evidence type="ECO:0000256" key="2">
    <source>
        <dbReference type="ARBA" id="ARBA00023002"/>
    </source>
</evidence>
<dbReference type="RefSeq" id="WP_203667336.1">
    <property type="nucleotide sequence ID" value="NZ_BONO01000003.1"/>
</dbReference>
<evidence type="ECO:0000256" key="1">
    <source>
        <dbReference type="ARBA" id="ARBA00022857"/>
    </source>
</evidence>
<proteinExistence type="predicted"/>
<comment type="caution">
    <text evidence="4">The sequence shown here is derived from an EMBL/GenBank/DDBJ whole genome shotgun (WGS) entry which is preliminary data.</text>
</comment>
<evidence type="ECO:0000313" key="4">
    <source>
        <dbReference type="EMBL" id="GIG35281.1"/>
    </source>
</evidence>
<protein>
    <submittedName>
        <fullName evidence="4">NADPH:quinone reductase</fullName>
    </submittedName>
</protein>
<dbReference type="InterPro" id="IPR011032">
    <property type="entry name" value="GroES-like_sf"/>
</dbReference>
<dbReference type="Proteomes" id="UP000642125">
    <property type="component" value="Unassembled WGS sequence"/>
</dbReference>
<dbReference type="Gene3D" id="3.40.50.720">
    <property type="entry name" value="NAD(P)-binding Rossmann-like Domain"/>
    <property type="match status" value="1"/>
</dbReference>
<reference evidence="4" key="1">
    <citation type="submission" date="2021-01" db="EMBL/GenBank/DDBJ databases">
        <title>Whole genome shotgun sequence of Cellulomonas pakistanensis NBRC 110800.</title>
        <authorList>
            <person name="Komaki H."/>
            <person name="Tamura T."/>
        </authorList>
    </citation>
    <scope>NUCLEOTIDE SEQUENCE</scope>
    <source>
        <strain evidence="4">NBRC 110800</strain>
    </source>
</reference>
<organism evidence="4 5">
    <name type="scientific">Cellulomonas pakistanensis</name>
    <dbReference type="NCBI Taxonomy" id="992287"/>
    <lineage>
        <taxon>Bacteria</taxon>
        <taxon>Bacillati</taxon>
        <taxon>Actinomycetota</taxon>
        <taxon>Actinomycetes</taxon>
        <taxon>Micrococcales</taxon>
        <taxon>Cellulomonadaceae</taxon>
        <taxon>Cellulomonas</taxon>
    </lineage>
</organism>
<dbReference type="GO" id="GO:0005829">
    <property type="term" value="C:cytosol"/>
    <property type="evidence" value="ECO:0007669"/>
    <property type="project" value="TreeGrafter"/>
</dbReference>
<dbReference type="CDD" id="cd08267">
    <property type="entry name" value="MDR1"/>
    <property type="match status" value="1"/>
</dbReference>
<gene>
    <name evidence="4" type="ORF">Cpa01nite_06620</name>
</gene>
<dbReference type="EMBL" id="BONO01000003">
    <property type="protein sequence ID" value="GIG35281.1"/>
    <property type="molecule type" value="Genomic_DNA"/>
</dbReference>
<dbReference type="GO" id="GO:0070402">
    <property type="term" value="F:NADPH binding"/>
    <property type="evidence" value="ECO:0007669"/>
    <property type="project" value="TreeGrafter"/>
</dbReference>
<name>A0A919P991_9CELL</name>
<dbReference type="Pfam" id="PF08240">
    <property type="entry name" value="ADH_N"/>
    <property type="match status" value="1"/>
</dbReference>
<keyword evidence="2" id="KW-0560">Oxidoreductase</keyword>
<dbReference type="InterPro" id="IPR020843">
    <property type="entry name" value="ER"/>
</dbReference>
<dbReference type="PANTHER" id="PTHR48106:SF13">
    <property type="entry name" value="QUINONE OXIDOREDUCTASE-RELATED"/>
    <property type="match status" value="1"/>
</dbReference>
<dbReference type="SUPFAM" id="SSF51735">
    <property type="entry name" value="NAD(P)-binding Rossmann-fold domains"/>
    <property type="match status" value="1"/>
</dbReference>
<evidence type="ECO:0000313" key="5">
    <source>
        <dbReference type="Proteomes" id="UP000642125"/>
    </source>
</evidence>
<dbReference type="GO" id="GO:0035925">
    <property type="term" value="F:mRNA 3'-UTR AU-rich region binding"/>
    <property type="evidence" value="ECO:0007669"/>
    <property type="project" value="TreeGrafter"/>
</dbReference>
<accession>A0A919P991</accession>
<keyword evidence="1" id="KW-0521">NADP</keyword>
<evidence type="ECO:0000259" key="3">
    <source>
        <dbReference type="SMART" id="SM00829"/>
    </source>
</evidence>
<dbReference type="GO" id="GO:0003960">
    <property type="term" value="F:quinone reductase (NADPH) activity"/>
    <property type="evidence" value="ECO:0007669"/>
    <property type="project" value="TreeGrafter"/>
</dbReference>
<feature type="domain" description="Enoyl reductase (ER)" evidence="3">
    <location>
        <begin position="10"/>
        <end position="318"/>
    </location>
</feature>
<dbReference type="AlphaFoldDB" id="A0A919P991"/>
<dbReference type="SMART" id="SM00829">
    <property type="entry name" value="PKS_ER"/>
    <property type="match status" value="1"/>
</dbReference>
<dbReference type="InterPro" id="IPR036291">
    <property type="entry name" value="NAD(P)-bd_dom_sf"/>
</dbReference>